<keyword evidence="3" id="KW-1185">Reference proteome</keyword>
<dbReference type="Proteomes" id="UP000199532">
    <property type="component" value="Unassembled WGS sequence"/>
</dbReference>
<dbReference type="EMBL" id="FNXY01000003">
    <property type="protein sequence ID" value="SEI74353.1"/>
    <property type="molecule type" value="Genomic_DNA"/>
</dbReference>
<organism evidence="2 3">
    <name type="scientific">Dyadobacter koreensis</name>
    <dbReference type="NCBI Taxonomy" id="408657"/>
    <lineage>
        <taxon>Bacteria</taxon>
        <taxon>Pseudomonadati</taxon>
        <taxon>Bacteroidota</taxon>
        <taxon>Cytophagia</taxon>
        <taxon>Cytophagales</taxon>
        <taxon>Spirosomataceae</taxon>
        <taxon>Dyadobacter</taxon>
    </lineage>
</organism>
<reference evidence="2 3" key="1">
    <citation type="submission" date="2016-10" db="EMBL/GenBank/DDBJ databases">
        <authorList>
            <person name="de Groot N.N."/>
        </authorList>
    </citation>
    <scope>NUCLEOTIDE SEQUENCE [LARGE SCALE GENOMIC DNA]</scope>
    <source>
        <strain evidence="2 3">DSM 19938</strain>
    </source>
</reference>
<gene>
    <name evidence="2" type="ORF">SAMN04487995_1982</name>
</gene>
<accession>A0A1H6T2M9</accession>
<dbReference type="AlphaFoldDB" id="A0A1H6T2M9"/>
<dbReference type="STRING" id="408657.SAMN04487995_1982"/>
<evidence type="ECO:0000313" key="2">
    <source>
        <dbReference type="EMBL" id="SEI74353.1"/>
    </source>
</evidence>
<evidence type="ECO:0000256" key="1">
    <source>
        <dbReference type="SAM" id="MobiDB-lite"/>
    </source>
</evidence>
<evidence type="ECO:0000313" key="3">
    <source>
        <dbReference type="Proteomes" id="UP000199532"/>
    </source>
</evidence>
<feature type="compositionally biased region" description="Basic and acidic residues" evidence="1">
    <location>
        <begin position="46"/>
        <end position="59"/>
    </location>
</feature>
<protein>
    <recommendedName>
        <fullName evidence="4">1,4-alpha-glucan branching enzyme</fullName>
    </recommendedName>
</protein>
<feature type="region of interest" description="Disordered" evidence="1">
    <location>
        <begin position="1"/>
        <end position="72"/>
    </location>
</feature>
<dbReference type="RefSeq" id="WP_229209554.1">
    <property type="nucleotide sequence ID" value="NZ_FNXY01000003.1"/>
</dbReference>
<evidence type="ECO:0008006" key="4">
    <source>
        <dbReference type="Google" id="ProtNLM"/>
    </source>
</evidence>
<proteinExistence type="predicted"/>
<sequence>MATATVKHTKQSSETDKPKAKASAKKSTTKTGAAKDSGSAKSLTTTDHKKIQKWVEARGGKPATVKGTEEKDETGILRIDFPGYSGKDTLEEISWDDFFAKFDESNLEFLYQEKTADGKESRFSKFVSKK</sequence>
<name>A0A1H6T2M9_9BACT</name>